<evidence type="ECO:0008006" key="4">
    <source>
        <dbReference type="Google" id="ProtNLM"/>
    </source>
</evidence>
<evidence type="ECO:0000313" key="3">
    <source>
        <dbReference type="Proteomes" id="UP000494111"/>
    </source>
</evidence>
<dbReference type="AlphaFoldDB" id="A0A6S7AAE1"/>
<feature type="transmembrane region" description="Helical" evidence="1">
    <location>
        <begin position="159"/>
        <end position="180"/>
    </location>
</feature>
<name>A0A6S7AAE1_9BURK</name>
<feature type="transmembrane region" description="Helical" evidence="1">
    <location>
        <begin position="12"/>
        <end position="32"/>
    </location>
</feature>
<keyword evidence="1" id="KW-0472">Membrane</keyword>
<keyword evidence="1" id="KW-1133">Transmembrane helix</keyword>
<reference evidence="2 3" key="1">
    <citation type="submission" date="2020-04" db="EMBL/GenBank/DDBJ databases">
        <authorList>
            <person name="De Canck E."/>
        </authorList>
    </citation>
    <scope>NUCLEOTIDE SEQUENCE [LARGE SCALE GENOMIC DNA]</scope>
    <source>
        <strain evidence="2 3">LMG 3458</strain>
    </source>
</reference>
<sequence length="400" mass="43944">MASLLRLLHRWAGLFLALFLFVSGLTGAIISWDHELDEWLNPQLFDAPAPAGATLRPALDLAAGLEAADPRLRVAYLPLTIEPGHALGMSVVPRIDPATGRPYPLAFNQITLDPVTGAVRGSRYWGEVSLARENLMPFLYKLHYTLHLPDVGGFELGTWFMGIVAIIWALDCLIALAISFPSRKAWHKSLSFRLRQGRPKLVFDLHRAGGVWVWGLLLMVAVTSVSMNLGREVVRPLVAFLSPLTPDIFALRRPAAPAQFVEPGITRARALQLGQAEARERGWTLPAGALFYSTPYRLYGVHFFEPGDDTPSGLGRPWIYLDSQSGEVIGDRIPGRGSAGDVFLQAQLPLHTGRIIGLPGRVLMSALGLVVAMLSVTGVLLWARKRRARRQGRERSHPGT</sequence>
<dbReference type="InterPro" id="IPR005625">
    <property type="entry name" value="PepSY-ass_TM"/>
</dbReference>
<keyword evidence="1" id="KW-0812">Transmembrane</keyword>
<dbReference type="EMBL" id="CADIJO010000012">
    <property type="protein sequence ID" value="CAB3715881.1"/>
    <property type="molecule type" value="Genomic_DNA"/>
</dbReference>
<dbReference type="PANTHER" id="PTHR34219">
    <property type="entry name" value="IRON-REGULATED INNER MEMBRANE PROTEIN-RELATED"/>
    <property type="match status" value="1"/>
</dbReference>
<accession>A0A6S7AAE1</accession>
<feature type="transmembrane region" description="Helical" evidence="1">
    <location>
        <begin position="201"/>
        <end position="222"/>
    </location>
</feature>
<dbReference type="PANTHER" id="PTHR34219:SF5">
    <property type="entry name" value="BLR4505 PROTEIN"/>
    <property type="match status" value="1"/>
</dbReference>
<feature type="transmembrane region" description="Helical" evidence="1">
    <location>
        <begin position="362"/>
        <end position="383"/>
    </location>
</feature>
<protein>
    <recommendedName>
        <fullName evidence="4">PepSY domain-containing protein</fullName>
    </recommendedName>
</protein>
<organism evidence="2 3">
    <name type="scientific">Achromobacter deleyi</name>
    <dbReference type="NCBI Taxonomy" id="1353891"/>
    <lineage>
        <taxon>Bacteria</taxon>
        <taxon>Pseudomonadati</taxon>
        <taxon>Pseudomonadota</taxon>
        <taxon>Betaproteobacteria</taxon>
        <taxon>Burkholderiales</taxon>
        <taxon>Alcaligenaceae</taxon>
        <taxon>Achromobacter</taxon>
    </lineage>
</organism>
<evidence type="ECO:0000256" key="1">
    <source>
        <dbReference type="SAM" id="Phobius"/>
    </source>
</evidence>
<gene>
    <name evidence="2" type="ORF">LMG3458_03537</name>
</gene>
<proteinExistence type="predicted"/>
<dbReference type="RefSeq" id="WP_175191847.1">
    <property type="nucleotide sequence ID" value="NZ_CADIJO010000012.1"/>
</dbReference>
<evidence type="ECO:0000313" key="2">
    <source>
        <dbReference type="EMBL" id="CAB3715881.1"/>
    </source>
</evidence>
<dbReference type="Pfam" id="PF03929">
    <property type="entry name" value="PepSY_TM"/>
    <property type="match status" value="1"/>
</dbReference>
<dbReference type="Proteomes" id="UP000494111">
    <property type="component" value="Unassembled WGS sequence"/>
</dbReference>